<sequence length="239" mass="26195">MVVNAAITNALTADGIIPDVLPAGTVVPRNLKVHFHTTTLTEPGQMIDCEDTHLKPSVFVDPPLEEDILKDIFTILMVDPDLTIRHDTMFGQVRHWLVSHCSISSAGELLDVKGTTHSPWIGPAPMPVKDFTGKPHPSRYTFILCKSKRMPPLGDDQEVSEEMQIAESEQYTGVASDLGKPSQDLFDRWKFNTAQFLQDNHLEVVAATYMLVEGTLKSGAANLGLVANAVGHKFGEVGH</sequence>
<dbReference type="PANTHER" id="PTHR11362:SF82">
    <property type="entry name" value="PHOSPHATIDYLETHANOLAMINE-BINDING PROTEIN 4"/>
    <property type="match status" value="1"/>
</dbReference>
<proteinExistence type="predicted"/>
<organism evidence="1 2">
    <name type="scientific">Talaromyces pinophilus</name>
    <name type="common">Penicillium pinophilum</name>
    <dbReference type="NCBI Taxonomy" id="128442"/>
    <lineage>
        <taxon>Eukaryota</taxon>
        <taxon>Fungi</taxon>
        <taxon>Dikarya</taxon>
        <taxon>Ascomycota</taxon>
        <taxon>Pezizomycotina</taxon>
        <taxon>Eurotiomycetes</taxon>
        <taxon>Eurotiomycetidae</taxon>
        <taxon>Eurotiales</taxon>
        <taxon>Trichocomaceae</taxon>
        <taxon>Talaromyces</taxon>
        <taxon>Talaromyces sect. Talaromyces</taxon>
    </lineage>
</organism>
<evidence type="ECO:0000313" key="1">
    <source>
        <dbReference type="EMBL" id="GAM42170.1"/>
    </source>
</evidence>
<evidence type="ECO:0008006" key="3">
    <source>
        <dbReference type="Google" id="ProtNLM"/>
    </source>
</evidence>
<reference evidence="2" key="1">
    <citation type="journal article" date="2015" name="Genome Announc.">
        <title>Draft genome sequence of Talaromyces cellulolyticus strain Y-94, a source of lignocellulosic biomass-degrading enzymes.</title>
        <authorList>
            <person name="Fujii T."/>
            <person name="Koike H."/>
            <person name="Sawayama S."/>
            <person name="Yano S."/>
            <person name="Inoue H."/>
        </authorList>
    </citation>
    <scope>NUCLEOTIDE SEQUENCE [LARGE SCALE GENOMIC DNA]</scope>
    <source>
        <strain evidence="2">Y-94</strain>
    </source>
</reference>
<dbReference type="CDD" id="cd00866">
    <property type="entry name" value="PEBP_euk"/>
    <property type="match status" value="1"/>
</dbReference>
<evidence type="ECO:0000313" key="2">
    <source>
        <dbReference type="Proteomes" id="UP000053095"/>
    </source>
</evidence>
<dbReference type="EMBL" id="DF933839">
    <property type="protein sequence ID" value="GAM42170.1"/>
    <property type="molecule type" value="Genomic_DNA"/>
</dbReference>
<name>A0A0B8MYF6_TALPI</name>
<dbReference type="Gene3D" id="3.90.280.10">
    <property type="entry name" value="PEBP-like"/>
    <property type="match status" value="1"/>
</dbReference>
<dbReference type="PANTHER" id="PTHR11362">
    <property type="entry name" value="PHOSPHATIDYLETHANOLAMINE-BINDING PROTEIN"/>
    <property type="match status" value="1"/>
</dbReference>
<dbReference type="Proteomes" id="UP000053095">
    <property type="component" value="Unassembled WGS sequence"/>
</dbReference>
<dbReference type="InterPro" id="IPR036610">
    <property type="entry name" value="PEBP-like_sf"/>
</dbReference>
<dbReference type="AlphaFoldDB" id="A0A0B8MYF6"/>
<gene>
    <name evidence="1" type="ORF">TCE0_043r15895</name>
</gene>
<dbReference type="InterPro" id="IPR035810">
    <property type="entry name" value="PEBP_euk"/>
</dbReference>
<accession>A0A0B8MYF6</accession>
<keyword evidence="2" id="KW-1185">Reference proteome</keyword>
<protein>
    <recommendedName>
        <fullName evidence="3">PEBP-like protein</fullName>
    </recommendedName>
</protein>
<dbReference type="SUPFAM" id="SSF49777">
    <property type="entry name" value="PEBP-like"/>
    <property type="match status" value="1"/>
</dbReference>